<evidence type="ECO:0000256" key="2">
    <source>
        <dbReference type="ARBA" id="ARBA00022475"/>
    </source>
</evidence>
<gene>
    <name evidence="13" type="ORF">ACFOGJ_15700</name>
</gene>
<feature type="transmembrane region" description="Helical" evidence="11">
    <location>
        <begin position="111"/>
        <end position="128"/>
    </location>
</feature>
<protein>
    <submittedName>
        <fullName evidence="13">SMR family transporter</fullName>
    </submittedName>
</protein>
<evidence type="ECO:0000256" key="8">
    <source>
        <dbReference type="ARBA" id="ARBA00022989"/>
    </source>
</evidence>
<evidence type="ECO:0000256" key="11">
    <source>
        <dbReference type="SAM" id="Phobius"/>
    </source>
</evidence>
<evidence type="ECO:0000256" key="9">
    <source>
        <dbReference type="ARBA" id="ARBA00023098"/>
    </source>
</evidence>
<feature type="domain" description="EamA" evidence="12">
    <location>
        <begin position="39"/>
        <end position="128"/>
    </location>
</feature>
<dbReference type="PANTHER" id="PTHR30561:SF9">
    <property type="entry name" value="4-AMINO-4-DEOXY-L-ARABINOSE-PHOSPHOUNDECAPRENOL FLIPPASE SUBUNIT ARNF-RELATED"/>
    <property type="match status" value="1"/>
</dbReference>
<dbReference type="Pfam" id="PF00892">
    <property type="entry name" value="EamA"/>
    <property type="match status" value="1"/>
</dbReference>
<feature type="transmembrane region" description="Helical" evidence="11">
    <location>
        <begin position="85"/>
        <end position="105"/>
    </location>
</feature>
<evidence type="ECO:0000256" key="6">
    <source>
        <dbReference type="ARBA" id="ARBA00022692"/>
    </source>
</evidence>
<keyword evidence="10 11" id="KW-0472">Membrane</keyword>
<feature type="transmembrane region" description="Helical" evidence="11">
    <location>
        <begin position="6"/>
        <end position="24"/>
    </location>
</feature>
<keyword evidence="3" id="KW-0444">Lipid biosynthesis</keyword>
<proteinExistence type="predicted"/>
<feature type="transmembrane region" description="Helical" evidence="11">
    <location>
        <begin position="59"/>
        <end position="78"/>
    </location>
</feature>
<name>A0ABV7L2Q3_9PROT</name>
<dbReference type="InterPro" id="IPR000620">
    <property type="entry name" value="EamA_dom"/>
</dbReference>
<keyword evidence="8 11" id="KW-1133">Transmembrane helix</keyword>
<dbReference type="RefSeq" id="WP_379902048.1">
    <property type="nucleotide sequence ID" value="NZ_JBHRTR010000028.1"/>
</dbReference>
<dbReference type="InterPro" id="IPR000390">
    <property type="entry name" value="Small_drug/metabolite_transptr"/>
</dbReference>
<keyword evidence="14" id="KW-1185">Reference proteome</keyword>
<dbReference type="Proteomes" id="UP001595528">
    <property type="component" value="Unassembled WGS sequence"/>
</dbReference>
<keyword evidence="5" id="KW-0441">Lipid A biosynthesis</keyword>
<dbReference type="EMBL" id="JBHRTR010000028">
    <property type="protein sequence ID" value="MFC3228688.1"/>
    <property type="molecule type" value="Genomic_DNA"/>
</dbReference>
<keyword evidence="9" id="KW-0443">Lipid metabolism</keyword>
<evidence type="ECO:0000256" key="3">
    <source>
        <dbReference type="ARBA" id="ARBA00022516"/>
    </source>
</evidence>
<dbReference type="InterPro" id="IPR037185">
    <property type="entry name" value="EmrE-like"/>
</dbReference>
<evidence type="ECO:0000313" key="13">
    <source>
        <dbReference type="EMBL" id="MFC3228688.1"/>
    </source>
</evidence>
<accession>A0ABV7L2Q3</accession>
<reference evidence="14" key="1">
    <citation type="journal article" date="2019" name="Int. J. Syst. Evol. Microbiol.">
        <title>The Global Catalogue of Microorganisms (GCM) 10K type strain sequencing project: providing services to taxonomists for standard genome sequencing and annotation.</title>
        <authorList>
            <consortium name="The Broad Institute Genomics Platform"/>
            <consortium name="The Broad Institute Genome Sequencing Center for Infectious Disease"/>
            <person name="Wu L."/>
            <person name="Ma J."/>
        </authorList>
    </citation>
    <scope>NUCLEOTIDE SEQUENCE [LARGE SCALE GENOMIC DNA]</scope>
    <source>
        <strain evidence="14">KCTC 42964</strain>
    </source>
</reference>
<comment type="subcellular location">
    <subcellularLocation>
        <location evidence="1">Cell membrane</location>
        <topology evidence="1">Multi-pass membrane protein</topology>
    </subcellularLocation>
</comment>
<evidence type="ECO:0000259" key="12">
    <source>
        <dbReference type="Pfam" id="PF00892"/>
    </source>
</evidence>
<dbReference type="SUPFAM" id="SSF103481">
    <property type="entry name" value="Multidrug resistance efflux transporter EmrE"/>
    <property type="match status" value="1"/>
</dbReference>
<keyword evidence="2" id="KW-1003">Cell membrane</keyword>
<evidence type="ECO:0000256" key="7">
    <source>
        <dbReference type="ARBA" id="ARBA00022985"/>
    </source>
</evidence>
<dbReference type="PANTHER" id="PTHR30561">
    <property type="entry name" value="SMR FAMILY PROTON-DEPENDENT DRUG EFFLUX TRANSPORTER SUGE"/>
    <property type="match status" value="1"/>
</dbReference>
<dbReference type="Gene3D" id="1.10.3730.20">
    <property type="match status" value="1"/>
</dbReference>
<comment type="caution">
    <text evidence="13">The sequence shown here is derived from an EMBL/GenBank/DDBJ whole genome shotgun (WGS) entry which is preliminary data.</text>
</comment>
<evidence type="ECO:0000256" key="5">
    <source>
        <dbReference type="ARBA" id="ARBA00022556"/>
    </source>
</evidence>
<evidence type="ECO:0000313" key="14">
    <source>
        <dbReference type="Proteomes" id="UP001595528"/>
    </source>
</evidence>
<evidence type="ECO:0000256" key="1">
    <source>
        <dbReference type="ARBA" id="ARBA00004651"/>
    </source>
</evidence>
<sequence>MTASLQPAFWTNIALVLLGVMLNAGGQLALKQGARILGPIALAPGEIWAAGLSAALNPYIWLGLFCYVISVGVWIVALSRVDVSIAYPMLSIGYIVAAVAAATWFGEDLNPTRIAGIAVIILGVVLISRS</sequence>
<keyword evidence="7" id="KW-0448">Lipopolysaccharide biosynthesis</keyword>
<keyword evidence="6 11" id="KW-0812">Transmembrane</keyword>
<evidence type="ECO:0000256" key="10">
    <source>
        <dbReference type="ARBA" id="ARBA00023136"/>
    </source>
</evidence>
<evidence type="ECO:0000256" key="4">
    <source>
        <dbReference type="ARBA" id="ARBA00022519"/>
    </source>
</evidence>
<organism evidence="13 14">
    <name type="scientific">Marinibaculum pumilum</name>
    <dbReference type="NCBI Taxonomy" id="1766165"/>
    <lineage>
        <taxon>Bacteria</taxon>
        <taxon>Pseudomonadati</taxon>
        <taxon>Pseudomonadota</taxon>
        <taxon>Alphaproteobacteria</taxon>
        <taxon>Rhodospirillales</taxon>
        <taxon>Rhodospirillaceae</taxon>
        <taxon>Marinibaculum</taxon>
    </lineage>
</organism>
<keyword evidence="4" id="KW-0997">Cell inner membrane</keyword>